<keyword evidence="4 7" id="KW-0255">Endonuclease</keyword>
<dbReference type="EC" id="3.1.-.-" evidence="7"/>
<dbReference type="Gene3D" id="3.40.390.30">
    <property type="entry name" value="Metalloproteases ('zincins'), catalytic domain"/>
    <property type="match status" value="1"/>
</dbReference>
<evidence type="ECO:0000313" key="9">
    <source>
        <dbReference type="Proteomes" id="UP000176631"/>
    </source>
</evidence>
<keyword evidence="5 7" id="KW-0378">Hydrolase</keyword>
<dbReference type="STRING" id="1802593.A2172_02240"/>
<evidence type="ECO:0000256" key="4">
    <source>
        <dbReference type="ARBA" id="ARBA00022759"/>
    </source>
</evidence>
<accession>A0A1G1W666</accession>
<dbReference type="HAMAP" id="MF_00009">
    <property type="entry name" value="Endoribonucl_YbeY"/>
    <property type="match status" value="1"/>
</dbReference>
<keyword evidence="7" id="KW-0698">rRNA processing</keyword>
<feature type="binding site" evidence="7">
    <location>
        <position position="121"/>
    </location>
    <ligand>
        <name>Zn(2+)</name>
        <dbReference type="ChEBI" id="CHEBI:29105"/>
        <note>catalytic</note>
    </ligand>
</feature>
<keyword evidence="3 7" id="KW-0479">Metal-binding</keyword>
<dbReference type="PROSITE" id="PS01306">
    <property type="entry name" value="UPF0054"/>
    <property type="match status" value="1"/>
</dbReference>
<sequence length="153" mass="17104">MNYKVVAYVEPHYPIKKSVLVVAAEATLSAENVKGKVSLVISVIGDRKMRELNKKYLNLDKPTDVLSFAYSLDTGKPKTFVTPPSSYLNLGDILISYPQLLDRAAKEDIMVDDMARILVIHGVLHLLGFDHENPHDAAEMERLEDTIFSKTTS</sequence>
<dbReference type="GO" id="GO:0004222">
    <property type="term" value="F:metalloendopeptidase activity"/>
    <property type="evidence" value="ECO:0007669"/>
    <property type="project" value="InterPro"/>
</dbReference>
<evidence type="ECO:0000256" key="2">
    <source>
        <dbReference type="ARBA" id="ARBA00022722"/>
    </source>
</evidence>
<feature type="binding site" evidence="7">
    <location>
        <position position="131"/>
    </location>
    <ligand>
        <name>Zn(2+)</name>
        <dbReference type="ChEBI" id="CHEBI:29105"/>
        <note>catalytic</note>
    </ligand>
</feature>
<dbReference type="InterPro" id="IPR002036">
    <property type="entry name" value="YbeY"/>
</dbReference>
<keyword evidence="7" id="KW-0690">Ribosome biogenesis</keyword>
<gene>
    <name evidence="7" type="primary">ybeY</name>
    <name evidence="8" type="ORF">A2172_02240</name>
</gene>
<comment type="cofactor">
    <cofactor evidence="7">
        <name>Zn(2+)</name>
        <dbReference type="ChEBI" id="CHEBI:29105"/>
    </cofactor>
    <text evidence="7">Binds 1 zinc ion.</text>
</comment>
<dbReference type="PANTHER" id="PTHR46986">
    <property type="entry name" value="ENDORIBONUCLEASE YBEY, CHLOROPLASTIC"/>
    <property type="match status" value="1"/>
</dbReference>
<evidence type="ECO:0000256" key="5">
    <source>
        <dbReference type="ARBA" id="ARBA00022801"/>
    </source>
</evidence>
<dbReference type="EMBL" id="MHCP01000028">
    <property type="protein sequence ID" value="OGY23176.1"/>
    <property type="molecule type" value="Genomic_DNA"/>
</dbReference>
<dbReference type="Proteomes" id="UP000176631">
    <property type="component" value="Unassembled WGS sequence"/>
</dbReference>
<evidence type="ECO:0000256" key="3">
    <source>
        <dbReference type="ARBA" id="ARBA00022723"/>
    </source>
</evidence>
<name>A0A1G1W666_9BACT</name>
<dbReference type="NCBIfam" id="TIGR00043">
    <property type="entry name" value="rRNA maturation RNase YbeY"/>
    <property type="match status" value="1"/>
</dbReference>
<dbReference type="GO" id="GO:0005737">
    <property type="term" value="C:cytoplasm"/>
    <property type="evidence" value="ECO:0007669"/>
    <property type="project" value="UniProtKB-SubCell"/>
</dbReference>
<organism evidence="8 9">
    <name type="scientific">Candidatus Woykebacteria bacterium RBG_13_40_15</name>
    <dbReference type="NCBI Taxonomy" id="1802593"/>
    <lineage>
        <taxon>Bacteria</taxon>
        <taxon>Candidatus Woykeibacteriota</taxon>
    </lineage>
</organism>
<comment type="subcellular location">
    <subcellularLocation>
        <location evidence="7">Cytoplasm</location>
    </subcellularLocation>
</comment>
<protein>
    <recommendedName>
        <fullName evidence="7">Endoribonuclease YbeY</fullName>
        <ecNumber evidence="7">3.1.-.-</ecNumber>
    </recommendedName>
</protein>
<keyword evidence="6 7" id="KW-0862">Zinc</keyword>
<reference evidence="8 9" key="1">
    <citation type="journal article" date="2016" name="Nat. Commun.">
        <title>Thousands of microbial genomes shed light on interconnected biogeochemical processes in an aquifer system.</title>
        <authorList>
            <person name="Anantharaman K."/>
            <person name="Brown C.T."/>
            <person name="Hug L.A."/>
            <person name="Sharon I."/>
            <person name="Castelle C.J."/>
            <person name="Probst A.J."/>
            <person name="Thomas B.C."/>
            <person name="Singh A."/>
            <person name="Wilkins M.J."/>
            <person name="Karaoz U."/>
            <person name="Brodie E.L."/>
            <person name="Williams K.H."/>
            <person name="Hubbard S.S."/>
            <person name="Banfield J.F."/>
        </authorList>
    </citation>
    <scope>NUCLEOTIDE SEQUENCE [LARGE SCALE GENOMIC DNA]</scope>
</reference>
<proteinExistence type="inferred from homology"/>
<dbReference type="PANTHER" id="PTHR46986:SF1">
    <property type="entry name" value="ENDORIBONUCLEASE YBEY, CHLOROPLASTIC"/>
    <property type="match status" value="1"/>
</dbReference>
<dbReference type="InterPro" id="IPR023091">
    <property type="entry name" value="MetalPrtase_cat_dom_sf_prd"/>
</dbReference>
<dbReference type="InterPro" id="IPR020549">
    <property type="entry name" value="YbeY_CS"/>
</dbReference>
<dbReference type="SUPFAM" id="SSF55486">
    <property type="entry name" value="Metalloproteases ('zincins'), catalytic domain"/>
    <property type="match status" value="1"/>
</dbReference>
<feature type="binding site" evidence="7">
    <location>
        <position position="125"/>
    </location>
    <ligand>
        <name>Zn(2+)</name>
        <dbReference type="ChEBI" id="CHEBI:29105"/>
        <note>catalytic</note>
    </ligand>
</feature>
<evidence type="ECO:0000256" key="1">
    <source>
        <dbReference type="ARBA" id="ARBA00010875"/>
    </source>
</evidence>
<keyword evidence="7" id="KW-0963">Cytoplasm</keyword>
<comment type="similarity">
    <text evidence="1 7">Belongs to the endoribonuclease YbeY family.</text>
</comment>
<evidence type="ECO:0000313" key="8">
    <source>
        <dbReference type="EMBL" id="OGY23176.1"/>
    </source>
</evidence>
<dbReference type="GO" id="GO:0008270">
    <property type="term" value="F:zinc ion binding"/>
    <property type="evidence" value="ECO:0007669"/>
    <property type="project" value="UniProtKB-UniRule"/>
</dbReference>
<dbReference type="GO" id="GO:0004521">
    <property type="term" value="F:RNA endonuclease activity"/>
    <property type="evidence" value="ECO:0007669"/>
    <property type="project" value="UniProtKB-UniRule"/>
</dbReference>
<dbReference type="AlphaFoldDB" id="A0A1G1W666"/>
<keyword evidence="2 7" id="KW-0540">Nuclease</keyword>
<evidence type="ECO:0000256" key="7">
    <source>
        <dbReference type="HAMAP-Rule" id="MF_00009"/>
    </source>
</evidence>
<evidence type="ECO:0000256" key="6">
    <source>
        <dbReference type="ARBA" id="ARBA00022833"/>
    </source>
</evidence>
<comment type="caution">
    <text evidence="8">The sequence shown here is derived from an EMBL/GenBank/DDBJ whole genome shotgun (WGS) entry which is preliminary data.</text>
</comment>
<comment type="function">
    <text evidence="7">Single strand-specific metallo-endoribonuclease involved in late-stage 70S ribosome quality control and in maturation of the 3' terminus of the 16S rRNA.</text>
</comment>
<dbReference type="Pfam" id="PF02130">
    <property type="entry name" value="YbeY"/>
    <property type="match status" value="1"/>
</dbReference>
<dbReference type="GO" id="GO:0006364">
    <property type="term" value="P:rRNA processing"/>
    <property type="evidence" value="ECO:0007669"/>
    <property type="project" value="UniProtKB-UniRule"/>
</dbReference>